<proteinExistence type="predicted"/>
<evidence type="ECO:0000313" key="2">
    <source>
        <dbReference type="Proteomes" id="UP001177080"/>
    </source>
</evidence>
<protein>
    <submittedName>
        <fullName evidence="1">Uncharacterized protein</fullName>
    </submittedName>
</protein>
<sequence>MTDPLSKLPLFATDREIAIAVVGKERASMYVKVVIPALERHGFPQIDPLHDGRPVPLVRKWYNIHMGVDKNYVLQSLQDGKEDWSVWDRSKRDRRNDRKPQLALNTRCMNALRHMVEHPDIRTSAEVPGATDFTMDELASKGALKEGKRDSQGDRTWTVTDAGREEIVRLNDWHGGKRRI</sequence>
<name>A0ABT8XA95_9HYPH</name>
<dbReference type="Proteomes" id="UP001177080">
    <property type="component" value="Unassembled WGS sequence"/>
</dbReference>
<comment type="caution">
    <text evidence="1">The sequence shown here is derived from an EMBL/GenBank/DDBJ whole genome shotgun (WGS) entry which is preliminary data.</text>
</comment>
<evidence type="ECO:0000313" key="1">
    <source>
        <dbReference type="EMBL" id="MDO6120363.1"/>
    </source>
</evidence>
<keyword evidence="2" id="KW-1185">Reference proteome</keyword>
<reference evidence="1" key="1">
    <citation type="submission" date="2022-04" db="EMBL/GenBank/DDBJ databases">
        <title>Shinella lacus sp. nov., a novel member of the genus Shinella from water.</title>
        <authorList>
            <person name="Deng Y."/>
        </authorList>
    </citation>
    <scope>NUCLEOTIDE SEQUENCE</scope>
    <source>
        <strain evidence="1">JCM 31239</strain>
    </source>
</reference>
<gene>
    <name evidence="1" type="ORF">GB928_004130</name>
</gene>
<dbReference type="EMBL" id="WHSC02000001">
    <property type="protein sequence ID" value="MDO6120363.1"/>
    <property type="molecule type" value="Genomic_DNA"/>
</dbReference>
<accession>A0ABT8XA95</accession>
<organism evidence="1 2">
    <name type="scientific">Shinella curvata</name>
    <dbReference type="NCBI Taxonomy" id="1817964"/>
    <lineage>
        <taxon>Bacteria</taxon>
        <taxon>Pseudomonadati</taxon>
        <taxon>Pseudomonadota</taxon>
        <taxon>Alphaproteobacteria</taxon>
        <taxon>Hyphomicrobiales</taxon>
        <taxon>Rhizobiaceae</taxon>
        <taxon>Shinella</taxon>
    </lineage>
</organism>
<dbReference type="RefSeq" id="WP_244758764.1">
    <property type="nucleotide sequence ID" value="NZ_JALJCJ010000001.1"/>
</dbReference>